<accession>A0A484ATJ4</accession>
<dbReference type="EMBL" id="LSRL02000820">
    <property type="protein sequence ID" value="TDG39766.1"/>
    <property type="molecule type" value="Genomic_DNA"/>
</dbReference>
<gene>
    <name evidence="2" type="ORF">AWZ03_013809</name>
</gene>
<dbReference type="AlphaFoldDB" id="A0A484ATJ4"/>
<dbReference type="PANTHER" id="PTHR13503">
    <property type="entry name" value="NEGATIVE ELONGATION FACTOR COMPLEX MEMBER B"/>
    <property type="match status" value="1"/>
</dbReference>
<dbReference type="InterPro" id="IPR010405">
    <property type="entry name" value="COBRA1"/>
</dbReference>
<dbReference type="OMA" id="LLWYIHP"/>
<evidence type="ECO:0000256" key="1">
    <source>
        <dbReference type="SAM" id="MobiDB-lite"/>
    </source>
</evidence>
<dbReference type="GO" id="GO:0034244">
    <property type="term" value="P:negative regulation of transcription elongation by RNA polymerase II"/>
    <property type="evidence" value="ECO:0007669"/>
    <property type="project" value="TreeGrafter"/>
</dbReference>
<sequence length="640" mass="71515">MSTPTKNNGTGLEDVNIPGQAFLREALTSCTDPLKAIESFQLENGVLLPSLRPMLPLLDLHGVRRLDFHTSLMEELRDKLIAHINDLGQKEPRERDKKLKELLVKSFPVVRVKSLRPVVMAILRNTQHIDDKYLRILVRDRELYADTDTEVKRQIWRDNQSLFGDEVSPLLSQYIREKEHILFDHTNLNNLFFQPTPKVRRQGEVVQKLANMIGTSVKLYDMVLQFLRTLFLRTRNVHYCTLRAELLMALHDLEVQEIISIDPCHKFTWCLDACIREKNVDIKRSRELQGFLDNIKRGQEQVLGDLSMTLCDPYAINFLATSVIKILQHLINNEGMPRDNPILILLLRMLALGLSAWVMIDSQDFKEPKLEPQVVTKFLPALMSLMVDDQCRNLHGKLPPDERESALTTIEHSGPAPEAVETYIQESSVSSILAMYYTLHTARTKDRVGVLRVLAILSGCKDDRAYEDPFLHSLIALLIPMSDEFGTEDFCTTLFDEFIFAGLTRENVTSRHMLKLLWYVHNKLPAGRLATLMKAMQPTTAHNEHIHKLYESLQERIGSVPAGPLQPPEPVAAAEGAAAVAVGAATGTGPGPGPGVAAAGTPAAAAATTVIQATPAATAATEFDSPMKSLGTPGPHYSPQ</sequence>
<comment type="caution">
    <text evidence="2">The sequence shown here is derived from an EMBL/GenBank/DDBJ whole genome shotgun (WGS) entry which is preliminary data.</text>
</comment>
<organism evidence="2 3">
    <name type="scientific">Drosophila navojoa</name>
    <name type="common">Fruit fly</name>
    <dbReference type="NCBI Taxonomy" id="7232"/>
    <lineage>
        <taxon>Eukaryota</taxon>
        <taxon>Metazoa</taxon>
        <taxon>Ecdysozoa</taxon>
        <taxon>Arthropoda</taxon>
        <taxon>Hexapoda</taxon>
        <taxon>Insecta</taxon>
        <taxon>Pterygota</taxon>
        <taxon>Neoptera</taxon>
        <taxon>Endopterygota</taxon>
        <taxon>Diptera</taxon>
        <taxon>Brachycera</taxon>
        <taxon>Muscomorpha</taxon>
        <taxon>Ephydroidea</taxon>
        <taxon>Drosophilidae</taxon>
        <taxon>Drosophila</taxon>
    </lineage>
</organism>
<evidence type="ECO:0000313" key="3">
    <source>
        <dbReference type="Proteomes" id="UP000295192"/>
    </source>
</evidence>
<dbReference type="Proteomes" id="UP000295192">
    <property type="component" value="Unassembled WGS sequence"/>
</dbReference>
<evidence type="ECO:0000313" key="2">
    <source>
        <dbReference type="EMBL" id="TDG39766.1"/>
    </source>
</evidence>
<dbReference type="OrthoDB" id="5548359at2759"/>
<name>A0A484ATJ4_DRONA</name>
<dbReference type="KEGG" id="dnv:108657153"/>
<reference evidence="2 3" key="1">
    <citation type="journal article" date="2019" name="J. Hered.">
        <title>An Improved Genome Assembly for Drosophila navojoa, the Basal Species in the mojavensis Cluster.</title>
        <authorList>
            <person name="Vanderlinde T."/>
            <person name="Dupim E.G."/>
            <person name="Nazario-Yepiz N.O."/>
            <person name="Carvalho A.B."/>
        </authorList>
    </citation>
    <scope>NUCLEOTIDE SEQUENCE [LARGE SCALE GENOMIC DNA]</scope>
    <source>
        <strain evidence="2">Navoj_Jal97</strain>
        <tissue evidence="2">Whole organism</tissue>
    </source>
</reference>
<dbReference type="PANTHER" id="PTHR13503:SF3">
    <property type="entry name" value="NEGATIVE ELONGATION FACTOR B"/>
    <property type="match status" value="1"/>
</dbReference>
<dbReference type="STRING" id="7232.A0A484ATJ4"/>
<evidence type="ECO:0008006" key="4">
    <source>
        <dbReference type="Google" id="ProtNLM"/>
    </source>
</evidence>
<feature type="region of interest" description="Disordered" evidence="1">
    <location>
        <begin position="617"/>
        <end position="640"/>
    </location>
</feature>
<keyword evidence="3" id="KW-1185">Reference proteome</keyword>
<dbReference type="GO" id="GO:0032021">
    <property type="term" value="C:NELF complex"/>
    <property type="evidence" value="ECO:0007669"/>
    <property type="project" value="TreeGrafter"/>
</dbReference>
<dbReference type="Pfam" id="PF06209">
    <property type="entry name" value="COBRA1"/>
    <property type="match status" value="1"/>
</dbReference>
<proteinExistence type="predicted"/>
<protein>
    <recommendedName>
        <fullName evidence="4">Negative elongation factor B</fullName>
    </recommendedName>
</protein>